<dbReference type="InterPro" id="IPR004610">
    <property type="entry name" value="RecJ"/>
</dbReference>
<feature type="domain" description="DHHA1" evidence="2">
    <location>
        <begin position="359"/>
        <end position="446"/>
    </location>
</feature>
<dbReference type="InterPro" id="IPR001667">
    <property type="entry name" value="DDH_dom"/>
</dbReference>
<dbReference type="STRING" id="1562698.DESAMIL20_1968"/>
<evidence type="ECO:0000259" key="2">
    <source>
        <dbReference type="Pfam" id="PF02272"/>
    </source>
</evidence>
<dbReference type="AlphaFoldDB" id="A0A1X4XY11"/>
<keyword evidence="3" id="KW-0269">Exonuclease</keyword>
<dbReference type="InterPro" id="IPR038763">
    <property type="entry name" value="DHH_sf"/>
</dbReference>
<accession>A0A1X4XY11</accession>
<dbReference type="Gene3D" id="3.10.310.30">
    <property type="match status" value="1"/>
</dbReference>
<dbReference type="PANTHER" id="PTHR30255:SF2">
    <property type="entry name" value="SINGLE-STRANDED-DNA-SPECIFIC EXONUCLEASE RECJ"/>
    <property type="match status" value="1"/>
</dbReference>
<dbReference type="InterPro" id="IPR003156">
    <property type="entry name" value="DHHA1_dom"/>
</dbReference>
<evidence type="ECO:0000313" key="4">
    <source>
        <dbReference type="Proteomes" id="UP000194141"/>
    </source>
</evidence>
<sequence>MNLEKRYNTKGELIYIIINEDFSNIDNKKVKIGNTYTYLALINILKNRNIKDIDGFLKPSLSQLYDPFLLNDMDLAVSRTTEALKKKEHICIVGDYDVDGITACSILINFFQEIGAKVSYYIPKREDGYGLSLVAIKFANQKGAKLIITVDNGISSQDEIEFARMLGIDVIITDHHEPNGIPNAYAVVNPKMKNSKYPFSELAGVGVAFNFLLALRKTLRDRNFFTKEPNLANYLDLVSLGTLADVVPLVDVNRIFVKYGLSKSSKALDKLKAVSRISSNLSAYDVAYKIAPRINSAGRLADANFAIDLFTTTQEVKMLKIANWLDGLNIKRKSLQQKILQEAKSMVGNAKYLDAIVVSGKWHRGVIGIVAGNLARFYRKPSIVISEGSYLCVGSGRSVESINLFDVIKHNENLIDKFGGHKLAVGLTLKKERIEPLRDAVNKEVAKLKVNTQNQLKVDLACSMDLFDNSDLLDKLREFEPFGAGHVEPIFFVRNAVLKDVQKKPYHNTLFFDFNGKLKSFTTYDTDNLGINERYSVAFYIVFNKTYCNFTIRDIFKE</sequence>
<dbReference type="EC" id="3.1.-.-" evidence="3"/>
<evidence type="ECO:0000259" key="1">
    <source>
        <dbReference type="Pfam" id="PF01368"/>
    </source>
</evidence>
<dbReference type="Pfam" id="PF01368">
    <property type="entry name" value="DHH"/>
    <property type="match status" value="1"/>
</dbReference>
<evidence type="ECO:0000313" key="3">
    <source>
        <dbReference type="EMBL" id="OSS42415.1"/>
    </source>
</evidence>
<dbReference type="Proteomes" id="UP000194141">
    <property type="component" value="Unassembled WGS sequence"/>
</dbReference>
<dbReference type="RefSeq" id="WP_086034665.1">
    <property type="nucleotide sequence ID" value="NZ_MDSU01000018.1"/>
</dbReference>
<dbReference type="GO" id="GO:0008409">
    <property type="term" value="F:5'-3' exonuclease activity"/>
    <property type="evidence" value="ECO:0007669"/>
    <property type="project" value="InterPro"/>
</dbReference>
<dbReference type="NCBIfam" id="TIGR00644">
    <property type="entry name" value="recJ"/>
    <property type="match status" value="1"/>
</dbReference>
<dbReference type="EMBL" id="MDSU01000018">
    <property type="protein sequence ID" value="OSS42415.1"/>
    <property type="molecule type" value="Genomic_DNA"/>
</dbReference>
<name>A0A1X4XY11_9BACT</name>
<reference evidence="3 4" key="1">
    <citation type="journal article" date="2017" name="Front. Microbiol.">
        <title>Genome Sequence of Desulfurella amilsii Strain TR1 and Comparative Genomics of Desulfurellaceae Family.</title>
        <authorList>
            <person name="Florentino A.P."/>
            <person name="Stams A.J."/>
            <person name="Sanchez-Andrea I."/>
        </authorList>
    </citation>
    <scope>NUCLEOTIDE SEQUENCE [LARGE SCALE GENOMIC DNA]</scope>
    <source>
        <strain evidence="3 4">TR1</strain>
    </source>
</reference>
<dbReference type="GO" id="GO:0003676">
    <property type="term" value="F:nucleic acid binding"/>
    <property type="evidence" value="ECO:0007669"/>
    <property type="project" value="InterPro"/>
</dbReference>
<dbReference type="Pfam" id="PF02272">
    <property type="entry name" value="DHHA1"/>
    <property type="match status" value="1"/>
</dbReference>
<dbReference type="SUPFAM" id="SSF64182">
    <property type="entry name" value="DHH phosphoesterases"/>
    <property type="match status" value="1"/>
</dbReference>
<dbReference type="GO" id="GO:0006281">
    <property type="term" value="P:DNA repair"/>
    <property type="evidence" value="ECO:0007669"/>
    <property type="project" value="InterPro"/>
</dbReference>
<dbReference type="OrthoDB" id="9809852at2"/>
<dbReference type="PANTHER" id="PTHR30255">
    <property type="entry name" value="SINGLE-STRANDED-DNA-SPECIFIC EXONUCLEASE RECJ"/>
    <property type="match status" value="1"/>
</dbReference>
<dbReference type="GO" id="GO:0006310">
    <property type="term" value="P:DNA recombination"/>
    <property type="evidence" value="ECO:0007669"/>
    <property type="project" value="InterPro"/>
</dbReference>
<keyword evidence="4" id="KW-1185">Reference proteome</keyword>
<proteinExistence type="predicted"/>
<dbReference type="Gene3D" id="3.90.1640.30">
    <property type="match status" value="1"/>
</dbReference>
<protein>
    <submittedName>
        <fullName evidence="3">Single-stranded-DNA-specific exonuclease RecJ</fullName>
        <ecNumber evidence="3">3.1.-.-</ecNumber>
    </submittedName>
</protein>
<dbReference type="InterPro" id="IPR051673">
    <property type="entry name" value="SSDNA_exonuclease_RecJ"/>
</dbReference>
<keyword evidence="3" id="KW-0378">Hydrolase</keyword>
<organism evidence="3 4">
    <name type="scientific">Desulfurella amilsii</name>
    <dbReference type="NCBI Taxonomy" id="1562698"/>
    <lineage>
        <taxon>Bacteria</taxon>
        <taxon>Pseudomonadati</taxon>
        <taxon>Campylobacterota</taxon>
        <taxon>Desulfurellia</taxon>
        <taxon>Desulfurellales</taxon>
        <taxon>Desulfurellaceae</taxon>
        <taxon>Desulfurella</taxon>
    </lineage>
</organism>
<comment type="caution">
    <text evidence="3">The sequence shown here is derived from an EMBL/GenBank/DDBJ whole genome shotgun (WGS) entry which is preliminary data.</text>
</comment>
<keyword evidence="3" id="KW-0540">Nuclease</keyword>
<feature type="domain" description="DDH" evidence="1">
    <location>
        <begin position="89"/>
        <end position="242"/>
    </location>
</feature>
<gene>
    <name evidence="3" type="ORF">DESAMIL20_1968</name>
</gene>